<accession>A0A379CA98</accession>
<evidence type="ECO:0000256" key="1">
    <source>
        <dbReference type="ARBA" id="ARBA00004496"/>
    </source>
</evidence>
<dbReference type="InterPro" id="IPR036388">
    <property type="entry name" value="WH-like_DNA-bd_sf"/>
</dbReference>
<comment type="subcellular location">
    <subcellularLocation>
        <location evidence="1 5">Cytoplasm</location>
    </subcellularLocation>
</comment>
<dbReference type="AlphaFoldDB" id="A0A379CA98"/>
<dbReference type="GO" id="GO:0005737">
    <property type="term" value="C:cytoplasm"/>
    <property type="evidence" value="ECO:0007669"/>
    <property type="project" value="UniProtKB-SubCell"/>
</dbReference>
<evidence type="ECO:0000256" key="2">
    <source>
        <dbReference type="ARBA" id="ARBA00009695"/>
    </source>
</evidence>
<evidence type="ECO:0000259" key="8">
    <source>
        <dbReference type="Pfam" id="PF21982"/>
    </source>
</evidence>
<dbReference type="InterPro" id="IPR053924">
    <property type="entry name" value="RecX_HTH_2nd"/>
</dbReference>
<dbReference type="EMBL" id="UGTA01000001">
    <property type="protein sequence ID" value="SUB59191.1"/>
    <property type="molecule type" value="Genomic_DNA"/>
</dbReference>
<comment type="similarity">
    <text evidence="2 5">Belongs to the RecX family.</text>
</comment>
<dbReference type="RefSeq" id="WP_115315679.1">
    <property type="nucleotide sequence ID" value="NZ_LWIF01000001.1"/>
</dbReference>
<gene>
    <name evidence="5 9" type="primary">recX</name>
    <name evidence="9" type="ORF">NCTC12872_01170</name>
</gene>
<dbReference type="InterPro" id="IPR053926">
    <property type="entry name" value="RecX_HTH_1st"/>
</dbReference>
<dbReference type="NCBIfam" id="NF001057">
    <property type="entry name" value="PRK00117.3-3"/>
    <property type="match status" value="1"/>
</dbReference>
<keyword evidence="4 5" id="KW-0963">Cytoplasm</keyword>
<dbReference type="PANTHER" id="PTHR33602">
    <property type="entry name" value="REGULATORY PROTEIN RECX FAMILY PROTEIN"/>
    <property type="match status" value="1"/>
</dbReference>
<evidence type="ECO:0000259" key="7">
    <source>
        <dbReference type="Pfam" id="PF21981"/>
    </source>
</evidence>
<reference evidence="9 10" key="1">
    <citation type="submission" date="2018-06" db="EMBL/GenBank/DDBJ databases">
        <authorList>
            <consortium name="Pathogen Informatics"/>
            <person name="Doyle S."/>
        </authorList>
    </citation>
    <scope>NUCLEOTIDE SEQUENCE [LARGE SCALE GENOMIC DNA]</scope>
    <source>
        <strain evidence="9 10">NCTC12872</strain>
    </source>
</reference>
<dbReference type="InterPro" id="IPR003783">
    <property type="entry name" value="Regulatory_RecX"/>
</dbReference>
<feature type="domain" description="RecX second three-helical" evidence="6">
    <location>
        <begin position="52"/>
        <end position="89"/>
    </location>
</feature>
<evidence type="ECO:0000313" key="9">
    <source>
        <dbReference type="EMBL" id="SUB59191.1"/>
    </source>
</evidence>
<evidence type="ECO:0000256" key="3">
    <source>
        <dbReference type="ARBA" id="ARBA00018111"/>
    </source>
</evidence>
<evidence type="ECO:0000256" key="5">
    <source>
        <dbReference type="HAMAP-Rule" id="MF_01114"/>
    </source>
</evidence>
<dbReference type="Pfam" id="PF21982">
    <property type="entry name" value="RecX_HTH1"/>
    <property type="match status" value="1"/>
</dbReference>
<protein>
    <recommendedName>
        <fullName evidence="3 5">Regulatory protein RecX</fullName>
    </recommendedName>
</protein>
<evidence type="ECO:0000313" key="10">
    <source>
        <dbReference type="Proteomes" id="UP000255417"/>
    </source>
</evidence>
<organism evidence="9 10">
    <name type="scientific">Phocoenobacter uteri</name>
    <dbReference type="NCBI Taxonomy" id="146806"/>
    <lineage>
        <taxon>Bacteria</taxon>
        <taxon>Pseudomonadati</taxon>
        <taxon>Pseudomonadota</taxon>
        <taxon>Gammaproteobacteria</taxon>
        <taxon>Pasteurellales</taxon>
        <taxon>Pasteurellaceae</taxon>
        <taxon>Phocoenobacter</taxon>
    </lineage>
</organism>
<dbReference type="HAMAP" id="MF_01114">
    <property type="entry name" value="RecX"/>
    <property type="match status" value="1"/>
</dbReference>
<dbReference type="Gene3D" id="1.10.10.10">
    <property type="entry name" value="Winged helix-like DNA-binding domain superfamily/Winged helix DNA-binding domain"/>
    <property type="match status" value="3"/>
</dbReference>
<dbReference type="OrthoDB" id="7066780at2"/>
<evidence type="ECO:0000259" key="6">
    <source>
        <dbReference type="Pfam" id="PF02631"/>
    </source>
</evidence>
<dbReference type="InterPro" id="IPR053925">
    <property type="entry name" value="RecX_HTH_3rd"/>
</dbReference>
<dbReference type="Pfam" id="PF21981">
    <property type="entry name" value="RecX_HTH3"/>
    <property type="match status" value="1"/>
</dbReference>
<dbReference type="Proteomes" id="UP000255417">
    <property type="component" value="Unassembled WGS sequence"/>
</dbReference>
<feature type="domain" description="RecX third three-helical" evidence="7">
    <location>
        <begin position="102"/>
        <end position="135"/>
    </location>
</feature>
<feature type="domain" description="RecX first three-helical" evidence="8">
    <location>
        <begin position="6"/>
        <end position="42"/>
    </location>
</feature>
<dbReference type="PANTHER" id="PTHR33602:SF1">
    <property type="entry name" value="REGULATORY PROTEIN RECX FAMILY PROTEIN"/>
    <property type="match status" value="1"/>
</dbReference>
<keyword evidence="10" id="KW-1185">Reference proteome</keyword>
<evidence type="ECO:0000256" key="4">
    <source>
        <dbReference type="ARBA" id="ARBA00022490"/>
    </source>
</evidence>
<dbReference type="GO" id="GO:0006282">
    <property type="term" value="P:regulation of DNA repair"/>
    <property type="evidence" value="ECO:0007669"/>
    <property type="project" value="UniProtKB-UniRule"/>
</dbReference>
<dbReference type="Pfam" id="PF02631">
    <property type="entry name" value="RecX_HTH2"/>
    <property type="match status" value="1"/>
</dbReference>
<comment type="function">
    <text evidence="5">Modulates RecA activity.</text>
</comment>
<name>A0A379CA98_9PAST</name>
<proteinExistence type="inferred from homology"/>
<sequence length="147" mass="17838">MSKYTAIQYVVYLLARRDYSEYELRQKMAQKEYSENEIDEAIFDAQTQNWQSDERFCESYIRYRSSAGFGIRKIQYELQRKGVSSDIISRKIDESEVDWYSLAETVFFKKKPSDWDMKAKQKMWRFMMSRGFDSEYFSDLMNGHYDE</sequence>